<dbReference type="InterPro" id="IPR036397">
    <property type="entry name" value="RNaseH_sf"/>
</dbReference>
<dbReference type="InParanoid" id="A0A2H3DHS7"/>
<dbReference type="Gene3D" id="3.30.420.10">
    <property type="entry name" value="Ribonuclease H-like superfamily/Ribonuclease H"/>
    <property type="match status" value="1"/>
</dbReference>
<protein>
    <submittedName>
        <fullName evidence="1">Uncharacterized protein</fullName>
    </submittedName>
</protein>
<dbReference type="OMA" id="DGHECEN"/>
<accession>A0A2H3DHS7</accession>
<organism evidence="1 2">
    <name type="scientific">Armillaria gallica</name>
    <name type="common">Bulbous honey fungus</name>
    <name type="synonym">Armillaria bulbosa</name>
    <dbReference type="NCBI Taxonomy" id="47427"/>
    <lineage>
        <taxon>Eukaryota</taxon>
        <taxon>Fungi</taxon>
        <taxon>Dikarya</taxon>
        <taxon>Basidiomycota</taxon>
        <taxon>Agaricomycotina</taxon>
        <taxon>Agaricomycetes</taxon>
        <taxon>Agaricomycetidae</taxon>
        <taxon>Agaricales</taxon>
        <taxon>Marasmiineae</taxon>
        <taxon>Physalacriaceae</taxon>
        <taxon>Armillaria</taxon>
    </lineage>
</organism>
<dbReference type="Proteomes" id="UP000217790">
    <property type="component" value="Unassembled WGS sequence"/>
</dbReference>
<evidence type="ECO:0000313" key="2">
    <source>
        <dbReference type="Proteomes" id="UP000217790"/>
    </source>
</evidence>
<dbReference type="PANTHER" id="PTHR35871:SF1">
    <property type="entry name" value="CXC1-LIKE CYSTEINE CLUSTER ASSOCIATED WITH KDZ TRANSPOSASES DOMAIN-CONTAINING PROTEIN"/>
    <property type="match status" value="1"/>
</dbReference>
<sequence length="419" mass="48502">MPCHHFGAFGCSLIDDEDFAQELNEPEVLMHLQQKKTISLATAQRWMKKMGYCWMQTPKGQYVDGHECENVLYYRNMVFLPKMALLQERTWKWITKHMELEMLDSLQCHMVLWFHNKSTFYAHDHHKLRWVHKKEKAVPLAKGEGVSLMVADFISADYGWLTSLDGKETACEYFKAGSGQDGYFDNEKIREQCAKVMNILEKHYPDEDHVFIYDNATTHCKHAESVLSTLKMTKNPSANFSVEVNLIGANEKPAWMANSTFGDTEQEFYYPDDYLGWFKGMVTILEERGISTTGKKAQCRKNFKSDCPKGAVDCHCRRILFNQPDFISVESVLEMEVKACGFDLLFLPKFHSMLGYAKRKYRMYPPSSKEADLEINVKKALATVDVVTMCRFTLHSLRFMDTYRKGLTGNQAAWATKKY</sequence>
<dbReference type="GO" id="GO:0003676">
    <property type="term" value="F:nucleic acid binding"/>
    <property type="evidence" value="ECO:0007669"/>
    <property type="project" value="InterPro"/>
</dbReference>
<dbReference type="PANTHER" id="PTHR35871">
    <property type="entry name" value="EXPRESSED PROTEIN"/>
    <property type="match status" value="1"/>
</dbReference>
<gene>
    <name evidence="1" type="ORF">ARMGADRAFT_1045619</name>
</gene>
<keyword evidence="2" id="KW-1185">Reference proteome</keyword>
<dbReference type="AlphaFoldDB" id="A0A2H3DHS7"/>
<reference evidence="2" key="1">
    <citation type="journal article" date="2017" name="Nat. Ecol. Evol.">
        <title>Genome expansion and lineage-specific genetic innovations in the forest pathogenic fungi Armillaria.</title>
        <authorList>
            <person name="Sipos G."/>
            <person name="Prasanna A.N."/>
            <person name="Walter M.C."/>
            <person name="O'Connor E."/>
            <person name="Balint B."/>
            <person name="Krizsan K."/>
            <person name="Kiss B."/>
            <person name="Hess J."/>
            <person name="Varga T."/>
            <person name="Slot J."/>
            <person name="Riley R."/>
            <person name="Boka B."/>
            <person name="Rigling D."/>
            <person name="Barry K."/>
            <person name="Lee J."/>
            <person name="Mihaltcheva S."/>
            <person name="LaButti K."/>
            <person name="Lipzen A."/>
            <person name="Waldron R."/>
            <person name="Moloney N.M."/>
            <person name="Sperisen C."/>
            <person name="Kredics L."/>
            <person name="Vagvoelgyi C."/>
            <person name="Patrignani A."/>
            <person name="Fitzpatrick D."/>
            <person name="Nagy I."/>
            <person name="Doyle S."/>
            <person name="Anderson J.B."/>
            <person name="Grigoriev I.V."/>
            <person name="Gueldener U."/>
            <person name="Muensterkoetter M."/>
            <person name="Nagy L.G."/>
        </authorList>
    </citation>
    <scope>NUCLEOTIDE SEQUENCE [LARGE SCALE GENOMIC DNA]</scope>
    <source>
        <strain evidence="2">Ar21-2</strain>
    </source>
</reference>
<evidence type="ECO:0000313" key="1">
    <source>
        <dbReference type="EMBL" id="PBK94771.1"/>
    </source>
</evidence>
<dbReference type="OrthoDB" id="10039611at2759"/>
<proteinExistence type="predicted"/>
<name>A0A2H3DHS7_ARMGA</name>
<dbReference type="EMBL" id="KZ293653">
    <property type="protein sequence ID" value="PBK94771.1"/>
    <property type="molecule type" value="Genomic_DNA"/>
</dbReference>